<dbReference type="Pfam" id="PF02469">
    <property type="entry name" value="Fasciclin"/>
    <property type="match status" value="1"/>
</dbReference>
<sequence length="324" mass="34304">MSQQLGLIDTLVTSGASKFASFIQSDPDVLQLYTSGQFGTIFAPSDSVMSNLTVLSRALIPSQQRRAAFQAAKGETNLEQASRPLTGAILETAMRSPLLDGGNQRIVIDTRPINATGPTRRWHSTLPTRQAPTSLLRITSGLGSNTNVIKGDIPFQGGIIHITDSYFTLPESLSNTSNATGQSTFSRMLATSNMTQTLESTHSITAFLPSDAAFSASNSTLTASTLLANHVVLGSVKYLPDLQNGVSLTTQRGERLAITVRGGQYYVNGARITKANLILENGVAHVVDKIITPSPPSPSAASGNAAHLGKMFALVVALVIFVCM</sequence>
<dbReference type="InterPro" id="IPR036378">
    <property type="entry name" value="FAS1_dom_sf"/>
</dbReference>
<dbReference type="GO" id="GO:0050839">
    <property type="term" value="F:cell adhesion molecule binding"/>
    <property type="evidence" value="ECO:0007669"/>
    <property type="project" value="TreeGrafter"/>
</dbReference>
<keyword evidence="3" id="KW-1185">Reference proteome</keyword>
<dbReference type="PANTHER" id="PTHR10900:SF77">
    <property type="entry name" value="FI19380P1"/>
    <property type="match status" value="1"/>
</dbReference>
<evidence type="ECO:0000313" key="2">
    <source>
        <dbReference type="EMBL" id="KAJ3568169.1"/>
    </source>
</evidence>
<proteinExistence type="predicted"/>
<dbReference type="InterPro" id="IPR050904">
    <property type="entry name" value="Adhesion/Biosynth-related"/>
</dbReference>
<dbReference type="Proteomes" id="UP001148614">
    <property type="component" value="Unassembled WGS sequence"/>
</dbReference>
<dbReference type="GO" id="GO:0030198">
    <property type="term" value="P:extracellular matrix organization"/>
    <property type="evidence" value="ECO:0007669"/>
    <property type="project" value="TreeGrafter"/>
</dbReference>
<name>A0A9W8NCE3_9PEZI</name>
<comment type="caution">
    <text evidence="2">The sequence shown here is derived from an EMBL/GenBank/DDBJ whole genome shotgun (WGS) entry which is preliminary data.</text>
</comment>
<protein>
    <recommendedName>
        <fullName evidence="1">FAS1 domain-containing protein</fullName>
    </recommendedName>
</protein>
<dbReference type="AlphaFoldDB" id="A0A9W8NCE3"/>
<feature type="domain" description="FAS1" evidence="1">
    <location>
        <begin position="169"/>
        <end position="291"/>
    </location>
</feature>
<gene>
    <name evidence="2" type="ORF">NPX13_g6514</name>
</gene>
<evidence type="ECO:0000259" key="1">
    <source>
        <dbReference type="PROSITE" id="PS50213"/>
    </source>
</evidence>
<organism evidence="2 3">
    <name type="scientific">Xylaria arbuscula</name>
    <dbReference type="NCBI Taxonomy" id="114810"/>
    <lineage>
        <taxon>Eukaryota</taxon>
        <taxon>Fungi</taxon>
        <taxon>Dikarya</taxon>
        <taxon>Ascomycota</taxon>
        <taxon>Pezizomycotina</taxon>
        <taxon>Sordariomycetes</taxon>
        <taxon>Xylariomycetidae</taxon>
        <taxon>Xylariales</taxon>
        <taxon>Xylariaceae</taxon>
        <taxon>Xylaria</taxon>
    </lineage>
</organism>
<dbReference type="GO" id="GO:0031012">
    <property type="term" value="C:extracellular matrix"/>
    <property type="evidence" value="ECO:0007669"/>
    <property type="project" value="TreeGrafter"/>
</dbReference>
<dbReference type="PROSITE" id="PS50213">
    <property type="entry name" value="FAS1"/>
    <property type="match status" value="1"/>
</dbReference>
<dbReference type="SUPFAM" id="SSF82153">
    <property type="entry name" value="FAS1 domain"/>
    <property type="match status" value="2"/>
</dbReference>
<dbReference type="PANTHER" id="PTHR10900">
    <property type="entry name" value="PERIOSTIN-RELATED"/>
    <property type="match status" value="1"/>
</dbReference>
<dbReference type="SMART" id="SM00554">
    <property type="entry name" value="FAS1"/>
    <property type="match status" value="2"/>
</dbReference>
<accession>A0A9W8NCE3</accession>
<reference evidence="2" key="1">
    <citation type="submission" date="2022-07" db="EMBL/GenBank/DDBJ databases">
        <title>Genome Sequence of Xylaria arbuscula.</title>
        <authorList>
            <person name="Buettner E."/>
        </authorList>
    </citation>
    <scope>NUCLEOTIDE SEQUENCE</scope>
    <source>
        <strain evidence="2">VT107</strain>
    </source>
</reference>
<dbReference type="GO" id="GO:0007155">
    <property type="term" value="P:cell adhesion"/>
    <property type="evidence" value="ECO:0007669"/>
    <property type="project" value="TreeGrafter"/>
</dbReference>
<evidence type="ECO:0000313" key="3">
    <source>
        <dbReference type="Proteomes" id="UP001148614"/>
    </source>
</evidence>
<dbReference type="InterPro" id="IPR000782">
    <property type="entry name" value="FAS1_domain"/>
</dbReference>
<dbReference type="Gene3D" id="2.30.180.10">
    <property type="entry name" value="FAS1 domain"/>
    <property type="match status" value="2"/>
</dbReference>
<dbReference type="EMBL" id="JANPWZ010001163">
    <property type="protein sequence ID" value="KAJ3568169.1"/>
    <property type="molecule type" value="Genomic_DNA"/>
</dbReference>